<organism evidence="2 3">
    <name type="scientific">Sphingobium phenoxybenzoativorans</name>
    <dbReference type="NCBI Taxonomy" id="1592790"/>
    <lineage>
        <taxon>Bacteria</taxon>
        <taxon>Pseudomonadati</taxon>
        <taxon>Pseudomonadota</taxon>
        <taxon>Alphaproteobacteria</taxon>
        <taxon>Sphingomonadales</taxon>
        <taxon>Sphingomonadaceae</taxon>
        <taxon>Sphingobium</taxon>
    </lineage>
</organism>
<dbReference type="PANTHER" id="PTHR35563:SF2">
    <property type="entry name" value="BARREL METAL-DEPENDENT HYDROLASE, PUTATIVE (AFU_ORTHOLOGUE AFUA_1G16240)-RELATED"/>
    <property type="match status" value="1"/>
</dbReference>
<dbReference type="InterPro" id="IPR032466">
    <property type="entry name" value="Metal_Hydrolase"/>
</dbReference>
<dbReference type="PANTHER" id="PTHR35563">
    <property type="entry name" value="BARREL METAL-DEPENDENT HYDROLASE, PUTATIVE (AFU_ORTHOLOGUE AFUA_1G16240)-RELATED"/>
    <property type="match status" value="1"/>
</dbReference>
<evidence type="ECO:0000259" key="1">
    <source>
        <dbReference type="Pfam" id="PF04909"/>
    </source>
</evidence>
<gene>
    <name evidence="2" type="ORF">KFK14_05920</name>
</gene>
<dbReference type="GO" id="GO:0016787">
    <property type="term" value="F:hydrolase activity"/>
    <property type="evidence" value="ECO:0007669"/>
    <property type="project" value="InterPro"/>
</dbReference>
<accession>A0A975K8W1</accession>
<dbReference type="InterPro" id="IPR052358">
    <property type="entry name" value="Aro_Compnd_Degr_Hydrolases"/>
</dbReference>
<dbReference type="AlphaFoldDB" id="A0A975K8W1"/>
<proteinExistence type="predicted"/>
<sequence length="266" mass="30118">MRMTDMLQVDTHAHIWGESMPFWSKAWKRPDYGYAVETYLETLDASGVGFAVIAAASLFGTYNDYVIRALREHKRLRGTVIVDPDIGMYELEAMRRDGVVGIRLQLFHTDLPDFSSDGYTRLFYRLRDLDMHVHVNIEPFRLAPVLDALRPSGVKIVIDHFGWPDPEKGLECPGFLAAVAAGQDGAAWIKLSGGFRRPDQNIPRMFAQAYVERLGAERLFWGSDAPFVGAEGTVTHKETLDQLSYWLPDAEIRAAIHLNAYDFYFG</sequence>
<dbReference type="KEGG" id="spph:KFK14_05920"/>
<dbReference type="EMBL" id="CP073910">
    <property type="protein sequence ID" value="QUT06966.1"/>
    <property type="molecule type" value="Genomic_DNA"/>
</dbReference>
<keyword evidence="3" id="KW-1185">Reference proteome</keyword>
<dbReference type="Proteomes" id="UP000681425">
    <property type="component" value="Chromosome"/>
</dbReference>
<evidence type="ECO:0000313" key="3">
    <source>
        <dbReference type="Proteomes" id="UP000681425"/>
    </source>
</evidence>
<protein>
    <submittedName>
        <fullName evidence="2">Amidohydrolase family protein</fullName>
    </submittedName>
</protein>
<dbReference type="Gene3D" id="3.20.20.140">
    <property type="entry name" value="Metal-dependent hydrolases"/>
    <property type="match status" value="1"/>
</dbReference>
<reference evidence="2" key="1">
    <citation type="submission" date="2021-04" db="EMBL/GenBank/DDBJ databases">
        <title>Isolation of p-tert-butylphenol degrading bacteria Sphingobium phenoxybenzoativorans Tas13 from active sludge.</title>
        <authorList>
            <person name="Li Y."/>
        </authorList>
    </citation>
    <scope>NUCLEOTIDE SEQUENCE</scope>
    <source>
        <strain evidence="2">Tas13</strain>
    </source>
</reference>
<feature type="domain" description="Amidohydrolase-related" evidence="1">
    <location>
        <begin position="9"/>
        <end position="265"/>
    </location>
</feature>
<evidence type="ECO:0000313" key="2">
    <source>
        <dbReference type="EMBL" id="QUT06966.1"/>
    </source>
</evidence>
<dbReference type="Pfam" id="PF04909">
    <property type="entry name" value="Amidohydro_2"/>
    <property type="match status" value="1"/>
</dbReference>
<dbReference type="SUPFAM" id="SSF51556">
    <property type="entry name" value="Metallo-dependent hydrolases"/>
    <property type="match status" value="1"/>
</dbReference>
<dbReference type="RefSeq" id="WP_212610212.1">
    <property type="nucleotide sequence ID" value="NZ_CP073910.1"/>
</dbReference>
<name>A0A975K8W1_9SPHN</name>
<dbReference type="InterPro" id="IPR006680">
    <property type="entry name" value="Amidohydro-rel"/>
</dbReference>